<dbReference type="GO" id="GO:0001510">
    <property type="term" value="P:RNA methylation"/>
    <property type="evidence" value="ECO:0007669"/>
    <property type="project" value="InterPro"/>
</dbReference>
<dbReference type="GO" id="GO:0003723">
    <property type="term" value="F:RNA binding"/>
    <property type="evidence" value="ECO:0007669"/>
    <property type="project" value="InterPro"/>
</dbReference>
<proteinExistence type="inferred from homology"/>
<protein>
    <submittedName>
        <fullName evidence="7">F2P16.25 protein</fullName>
    </submittedName>
</protein>
<evidence type="ECO:0000256" key="4">
    <source>
        <dbReference type="ARBA" id="ARBA00022691"/>
    </source>
</evidence>
<name>O04633_ARATH</name>
<evidence type="ECO:0000256" key="5">
    <source>
        <dbReference type="ARBA" id="ARBA00022694"/>
    </source>
</evidence>
<dbReference type="AlphaFoldDB" id="O04633"/>
<dbReference type="Gene3D" id="3.40.1280.10">
    <property type="match status" value="1"/>
</dbReference>
<organism evidence="7">
    <name type="scientific">Arabidopsis thaliana</name>
    <name type="common">Mouse-ear cress</name>
    <dbReference type="NCBI Taxonomy" id="3702"/>
    <lineage>
        <taxon>Eukaryota</taxon>
        <taxon>Viridiplantae</taxon>
        <taxon>Streptophyta</taxon>
        <taxon>Embryophyta</taxon>
        <taxon>Tracheophyta</taxon>
        <taxon>Spermatophyta</taxon>
        <taxon>Magnoliopsida</taxon>
        <taxon>eudicotyledons</taxon>
        <taxon>Gunneridae</taxon>
        <taxon>Pentapetalae</taxon>
        <taxon>rosids</taxon>
        <taxon>malvids</taxon>
        <taxon>Brassicales</taxon>
        <taxon>Brassicaceae</taxon>
        <taxon>Camelineae</taxon>
        <taxon>Arabidopsis</taxon>
    </lineage>
</organism>
<evidence type="ECO:0000259" key="6">
    <source>
        <dbReference type="Pfam" id="PF00588"/>
    </source>
</evidence>
<reference evidence="7" key="3">
    <citation type="submission" date="1997-06" db="EMBL/GenBank/DDBJ databases">
        <authorList>
            <person name="Waterston R."/>
        </authorList>
    </citation>
    <scope>NUCLEOTIDE SEQUENCE</scope>
</reference>
<dbReference type="ExpressionAtlas" id="O04633">
    <property type="expression patterns" value="baseline and differential"/>
</dbReference>
<reference evidence="7" key="1">
    <citation type="submission" date="1997-06" db="EMBL/GenBank/DDBJ databases">
        <title>The A. thaliana Genome Sequencing Project.</title>
        <authorList>
            <person name="WashU"/>
        </authorList>
    </citation>
    <scope>NUCLEOTIDE SEQUENCE</scope>
</reference>
<dbReference type="GO" id="GO:0008033">
    <property type="term" value="P:tRNA processing"/>
    <property type="evidence" value="ECO:0007669"/>
    <property type="project" value="UniProtKB-KW"/>
</dbReference>
<gene>
    <name evidence="7" type="primary">F2P16.25</name>
</gene>
<keyword evidence="4" id="KW-0949">S-adenosyl-L-methionine</keyword>
<dbReference type="InterPro" id="IPR016914">
    <property type="entry name" value="TrmL"/>
</dbReference>
<dbReference type="PIR" id="T01767">
    <property type="entry name" value="T01767"/>
</dbReference>
<dbReference type="PANTHER" id="PTHR42971:SF1">
    <property type="entry name" value="TRNA (CYTIDINE(34)-2'-O)-METHYLTRANSFERASE"/>
    <property type="match status" value="1"/>
</dbReference>
<evidence type="ECO:0000256" key="1">
    <source>
        <dbReference type="ARBA" id="ARBA00022490"/>
    </source>
</evidence>
<sequence>MESCCRSVIASRTFHLRSSGRLFPSLSLTHLKGKLSLSINSFSSKIQSHALRGVGIGESDKKNPLPRGAGEGVKEDARSKLLHVVLVSPQIPGNTGCIARTCAASAVGLHLVGVNVDDLICHLFLLQPLGFQVDDARVKRAGGRKTNDSFYKKRNKDTFKIATITSNWVAENNGYNLMQDFSYRSGDYLLFGSETSGLPPEALSDCNHEPYGGGTLRIPMVETYVRCLNLSVSVGIALYEASRQLNYEQIECAPQGCVNGEEPLLTEDIFA</sequence>
<dbReference type="Pfam" id="PF00588">
    <property type="entry name" value="SpoU_methylase"/>
    <property type="match status" value="1"/>
</dbReference>
<dbReference type="PANTHER" id="PTHR42971">
    <property type="entry name" value="TRNA (CYTIDINE(34)-2'-O)-METHYLTRANSFERASE"/>
    <property type="match status" value="1"/>
</dbReference>
<keyword evidence="1" id="KW-0963">Cytoplasm</keyword>
<evidence type="ECO:0000313" key="7">
    <source>
        <dbReference type="EMBL" id="AAB61063.1"/>
    </source>
</evidence>
<keyword evidence="5" id="KW-0819">tRNA processing</keyword>
<evidence type="ECO:0000256" key="2">
    <source>
        <dbReference type="ARBA" id="ARBA00022603"/>
    </source>
</evidence>
<dbReference type="EMBL" id="AF007270">
    <property type="protein sequence ID" value="AAB61063.1"/>
    <property type="molecule type" value="Genomic_DNA"/>
</dbReference>
<keyword evidence="2" id="KW-0489">Methyltransferase</keyword>
<reference evidence="7" key="5">
    <citation type="submission" date="2001-05" db="EMBL/GenBank/DDBJ databases">
        <authorList>
            <person name="Wilson R."/>
        </authorList>
    </citation>
    <scope>NUCLEOTIDE SEQUENCE</scope>
</reference>
<dbReference type="InterPro" id="IPR029028">
    <property type="entry name" value="Alpha/beta_knot_MTases"/>
</dbReference>
<dbReference type="InterPro" id="IPR029026">
    <property type="entry name" value="tRNA_m1G_MTases_N"/>
</dbReference>
<evidence type="ECO:0000256" key="3">
    <source>
        <dbReference type="ARBA" id="ARBA00022679"/>
    </source>
</evidence>
<dbReference type="HAMAP" id="MF_01885">
    <property type="entry name" value="tRNA_methyltr_TrmL"/>
    <property type="match status" value="1"/>
</dbReference>
<reference key="4">
    <citation type="journal article" date="2000" name="Nature">
        <title>Sequence and analysis of chromosome 5 of the plant Arabidopsis thaliana.</title>
        <authorList>
            <consortium name="Kazusa DNA Research Institute"/>
            <consortium name="Cold Spring Harbor and Washington University in St Louis Sequencing Consortium"/>
            <consortium name="European Union Arabidopsis Genome Sequencing Consortium"/>
            <person name="Tabata S."/>
            <person name="Kaneko T."/>
            <person name="Nakamura Y."/>
            <person name="Kotani H."/>
            <person name="Kato T."/>
            <person name="Asamizu E."/>
            <person name="Miyajima N."/>
            <person name="Sasamoto S."/>
            <person name="Kimura T."/>
            <person name="Hosouchi T."/>
            <person name="Kawashima K."/>
            <person name="Kohara M."/>
            <person name="Matsumoto M."/>
            <person name="Matsuno A."/>
            <person name="Muraki A."/>
            <person name="Nakayama S."/>
            <person name="Nakazaki N."/>
            <person name="Naruo K."/>
            <person name="Okumura S."/>
            <person name="Shinpo S."/>
            <person name="Takeuchi C."/>
            <person name="Wada T."/>
            <person name="Watanabe A."/>
            <person name="Yamada M."/>
            <person name="Yasuda M."/>
            <person name="Sato S."/>
            <person name="de la Bastide M."/>
            <person name="Huang E."/>
            <person name="Spiegel L."/>
            <person name="Gnoj L."/>
            <person name="O'Shaughnessy A."/>
            <person name="Preston R."/>
            <person name="Habermann K."/>
            <person name="Murray J."/>
            <person name="Johnson D."/>
            <person name="Rohlfing T."/>
            <person name="Nelson J."/>
            <person name="Stoneking T."/>
            <person name="Pepin K."/>
            <person name="Spieth J."/>
            <person name="Sekhon M."/>
            <person name="Armstrong J."/>
            <person name="Becker M."/>
            <person name="Belter E."/>
            <person name="Cordum H."/>
            <person name="Cordes M."/>
            <person name="Courtney L."/>
            <person name="Courtney W."/>
            <person name="Dante M."/>
            <person name="Du H."/>
            <person name="Edwards J."/>
            <person name="Fryman J."/>
            <person name="Haakensen B."/>
            <person name="Lamar E."/>
            <person name="Latreille P."/>
            <person name="Leonard S."/>
            <person name="Meyer R."/>
            <person name="Mulvaney E."/>
            <person name="Ozersky P."/>
            <person name="Riley A."/>
            <person name="Strowmatt C."/>
            <person name="Wagner-McPherson C."/>
            <person name="Wollam A."/>
            <person name="Yoakum M."/>
            <person name="Bell M."/>
            <person name="Dedhia N."/>
            <person name="Parnell L."/>
            <person name="Shah R."/>
            <person name="Rodriguez M."/>
            <person name="See L.H."/>
            <person name="Vil D."/>
            <person name="Baker J."/>
            <person name="Kirchoff K."/>
            <person name="Toth K."/>
            <person name="King L."/>
            <person name="Bahret A."/>
            <person name="Miller B."/>
            <person name="Marra M."/>
            <person name="Martienssen R."/>
            <person name="McCombie W.R."/>
            <person name="Wilson R.K."/>
            <person name="Murphy G."/>
            <person name="Bancroft I."/>
            <person name="Volckaert G."/>
            <person name="Wambutt R."/>
            <person name="Dusterhoft A."/>
            <person name="Stiekema W."/>
            <person name="Pohl T."/>
            <person name="Entian K.D."/>
            <person name="Terryn N."/>
            <person name="Hartley N."/>
            <person name="Bent E."/>
            <person name="Johnson S."/>
            <person name="Langham S.A."/>
            <person name="McCullagh B."/>
            <person name="Robben J."/>
            <person name="Grymonprez B."/>
            <person name="Zimmermann W."/>
            <person name="Ramsperger U."/>
            <person name="Wedler H."/>
            <person name="Balke K."/>
            <person name="Wedler E."/>
            <person name="Peters S."/>
            <person name="van Staveren M."/>
            <person name="Dirkse W."/>
            <person name="Mooijman P."/>
            <person name="Lankhorst R.K."/>
            <person name="Weitzenegger T."/>
            <person name="Bothe G."/>
            <person name="Rose M."/>
            <person name="Hauf J."/>
            <person name="Berneiser S."/>
            <person name="Hempel S."/>
            <person name="Feldpausch M."/>
            <person name="Lamberth S."/>
            <person name="Villarroel R."/>
            <person name="Gielen J."/>
            <person name="Ardiles W."/>
            <person name="Bents O."/>
            <person name="Lemcke K."/>
            <person name="Kolesov G."/>
            <person name="Mayer K."/>
            <person name="Rudd S."/>
            <person name="Schoof H."/>
            <person name="Schueller C."/>
            <person name="Zaccaria P."/>
            <person name="Mewes H.W."/>
            <person name="Bevan M."/>
            <person name="Fransz P."/>
        </authorList>
    </citation>
    <scope>NUCLEOTIDE SEQUENCE [LARGE SCALE GENOMIC DNA]</scope>
    <source>
        <strain>cv. Columbia</strain>
    </source>
</reference>
<reference evidence="7" key="2">
    <citation type="submission" date="1997-06" db="EMBL/GenBank/DDBJ databases">
        <title>The sequence of A. thaliana F2P16.</title>
        <authorList>
            <person name="Miller N."/>
            <person name="Beck C."/>
            <person name="Kramer J."/>
            <person name="Bauer C."/>
        </authorList>
    </citation>
    <scope>NUCLEOTIDE SEQUENCE</scope>
</reference>
<dbReference type="InterPro" id="IPR001537">
    <property type="entry name" value="SpoU_MeTrfase"/>
</dbReference>
<accession>O04633</accession>
<keyword evidence="3" id="KW-0808">Transferase</keyword>
<dbReference type="GO" id="GO:0008173">
    <property type="term" value="F:RNA methyltransferase activity"/>
    <property type="evidence" value="ECO:0007669"/>
    <property type="project" value="InterPro"/>
</dbReference>
<dbReference type="SUPFAM" id="SSF75217">
    <property type="entry name" value="alpha/beta knot"/>
    <property type="match status" value="1"/>
</dbReference>
<feature type="domain" description="tRNA/rRNA methyltransferase SpoU type" evidence="6">
    <location>
        <begin position="82"/>
        <end position="239"/>
    </location>
</feature>